<dbReference type="InterPro" id="IPR032736">
    <property type="entry name" value="Hinderin"/>
</dbReference>
<comment type="caution">
    <text evidence="3">The sequence shown here is derived from an EMBL/GenBank/DDBJ whole genome shotgun (WGS) entry which is preliminary data.</text>
</comment>
<dbReference type="PANTHER" id="PTHR28375">
    <property type="entry name" value="PROTEIN HINDERIN"/>
    <property type="match status" value="1"/>
</dbReference>
<proteinExistence type="predicted"/>
<keyword evidence="1" id="KW-0175">Coiled coil</keyword>
<name>A0AAV7WCR6_PLEWA</name>
<feature type="region of interest" description="Disordered" evidence="2">
    <location>
        <begin position="111"/>
        <end position="134"/>
    </location>
</feature>
<sequence>MSSFSAYSNALPIYMLSFFTVYPDCPCPIGLGPAAPSSQCLRRGYGSGWVSAGGGCLKMADAAAVSAAMYWSRDVSDEEQPMVFIPGVSREGNSRPGSKFFTRAIEEASQKMATTSTHRDLSKSGGEREQQAVNEGVRSASLKDLCLEDKKRIANLIKELARVSEEKEVTEGRLKAEQETFEKKIRQMEEQNELIIQEREDILFESTAQIEACTVRHLTG</sequence>
<evidence type="ECO:0000256" key="2">
    <source>
        <dbReference type="SAM" id="MobiDB-lite"/>
    </source>
</evidence>
<dbReference type="Pfam" id="PF15369">
    <property type="entry name" value="KIAA1328"/>
    <property type="match status" value="1"/>
</dbReference>
<feature type="compositionally biased region" description="Basic and acidic residues" evidence="2">
    <location>
        <begin position="117"/>
        <end position="130"/>
    </location>
</feature>
<gene>
    <name evidence="3" type="ORF">NDU88_006499</name>
</gene>
<reference evidence="3" key="1">
    <citation type="journal article" date="2022" name="bioRxiv">
        <title>Sequencing and chromosome-scale assembly of the giantPleurodeles waltlgenome.</title>
        <authorList>
            <person name="Brown T."/>
            <person name="Elewa A."/>
            <person name="Iarovenko S."/>
            <person name="Subramanian E."/>
            <person name="Araus A.J."/>
            <person name="Petzold A."/>
            <person name="Susuki M."/>
            <person name="Suzuki K.-i.T."/>
            <person name="Hayashi T."/>
            <person name="Toyoda A."/>
            <person name="Oliveira C."/>
            <person name="Osipova E."/>
            <person name="Leigh N.D."/>
            <person name="Simon A."/>
            <person name="Yun M.H."/>
        </authorList>
    </citation>
    <scope>NUCLEOTIDE SEQUENCE</scope>
    <source>
        <strain evidence="3">20211129_DDA</strain>
        <tissue evidence="3">Liver</tissue>
    </source>
</reference>
<organism evidence="3 4">
    <name type="scientific">Pleurodeles waltl</name>
    <name type="common">Iberian ribbed newt</name>
    <dbReference type="NCBI Taxonomy" id="8319"/>
    <lineage>
        <taxon>Eukaryota</taxon>
        <taxon>Metazoa</taxon>
        <taxon>Chordata</taxon>
        <taxon>Craniata</taxon>
        <taxon>Vertebrata</taxon>
        <taxon>Euteleostomi</taxon>
        <taxon>Amphibia</taxon>
        <taxon>Batrachia</taxon>
        <taxon>Caudata</taxon>
        <taxon>Salamandroidea</taxon>
        <taxon>Salamandridae</taxon>
        <taxon>Pleurodelinae</taxon>
        <taxon>Pleurodeles</taxon>
    </lineage>
</organism>
<evidence type="ECO:0000313" key="3">
    <source>
        <dbReference type="EMBL" id="KAJ1211138.1"/>
    </source>
</evidence>
<evidence type="ECO:0000256" key="1">
    <source>
        <dbReference type="SAM" id="Coils"/>
    </source>
</evidence>
<evidence type="ECO:0000313" key="4">
    <source>
        <dbReference type="Proteomes" id="UP001066276"/>
    </source>
</evidence>
<dbReference type="AlphaFoldDB" id="A0AAV7WCR6"/>
<dbReference type="Proteomes" id="UP001066276">
    <property type="component" value="Chromosome 1_2"/>
</dbReference>
<keyword evidence="4" id="KW-1185">Reference proteome</keyword>
<dbReference type="PANTHER" id="PTHR28375:SF1">
    <property type="entry name" value="PROTEIN HINDERIN"/>
    <property type="match status" value="1"/>
</dbReference>
<accession>A0AAV7WCR6</accession>
<protein>
    <submittedName>
        <fullName evidence="3">Uncharacterized protein</fullName>
    </submittedName>
</protein>
<feature type="coiled-coil region" evidence="1">
    <location>
        <begin position="146"/>
        <end position="198"/>
    </location>
</feature>
<dbReference type="EMBL" id="JANPWB010000002">
    <property type="protein sequence ID" value="KAJ1211138.1"/>
    <property type="molecule type" value="Genomic_DNA"/>
</dbReference>